<accession>A0A1Y1HJS4</accession>
<dbReference type="GO" id="GO:0032012">
    <property type="term" value="P:regulation of ARF protein signal transduction"/>
    <property type="evidence" value="ECO:0007669"/>
    <property type="project" value="InterPro"/>
</dbReference>
<dbReference type="InterPro" id="IPR001810">
    <property type="entry name" value="F-box_dom"/>
</dbReference>
<dbReference type="SMART" id="SM00222">
    <property type="entry name" value="Sec7"/>
    <property type="match status" value="1"/>
</dbReference>
<dbReference type="SUPFAM" id="SSF48425">
    <property type="entry name" value="Sec7 domain"/>
    <property type="match status" value="1"/>
</dbReference>
<proteinExistence type="predicted"/>
<gene>
    <name evidence="4" type="ORF">KFL_000190140</name>
</gene>
<dbReference type="PROSITE" id="PS50190">
    <property type="entry name" value="SEC7"/>
    <property type="match status" value="1"/>
</dbReference>
<dbReference type="GO" id="GO:0005085">
    <property type="term" value="F:guanyl-nucleotide exchange factor activity"/>
    <property type="evidence" value="ECO:0007669"/>
    <property type="project" value="InterPro"/>
</dbReference>
<evidence type="ECO:0000256" key="1">
    <source>
        <dbReference type="SAM" id="MobiDB-lite"/>
    </source>
</evidence>
<dbReference type="AlphaFoldDB" id="A0A1Y1HJS4"/>
<dbReference type="PANTHER" id="PTHR10663:SF375">
    <property type="entry name" value="LD29171P"/>
    <property type="match status" value="1"/>
</dbReference>
<dbReference type="InterPro" id="IPR000904">
    <property type="entry name" value="Sec7_dom"/>
</dbReference>
<evidence type="ECO:0008006" key="6">
    <source>
        <dbReference type="Google" id="ProtNLM"/>
    </source>
</evidence>
<name>A0A1Y1HJS4_KLENI</name>
<dbReference type="PROSITE" id="PS50181">
    <property type="entry name" value="FBOX"/>
    <property type="match status" value="1"/>
</dbReference>
<feature type="compositionally biased region" description="Low complexity" evidence="1">
    <location>
        <begin position="24"/>
        <end position="38"/>
    </location>
</feature>
<keyword evidence="5" id="KW-1185">Reference proteome</keyword>
<dbReference type="Gene3D" id="1.20.1280.50">
    <property type="match status" value="1"/>
</dbReference>
<evidence type="ECO:0000313" key="5">
    <source>
        <dbReference type="Proteomes" id="UP000054558"/>
    </source>
</evidence>
<sequence>MEPFFWTAAKSWLADRWSKLYVTSGTGSSPSETSGRTGAECDPGLETSALGKADSELSLVLEAENPFSALPDELLALILRKCEPEAFLSAWQVGRRWHAVASQEAAPLFNAKPRQGIAFLMQNEVFHEESAVARFLLKGADLNRGLIGDYLGDRTPRCDKILQAYLEPFDFAGLDIEDALELFDGGFVMPNLPHKRLRILRRFGERYLRCNPGLRSASEPGGGLRVEFTPTMAADLAMCLLDLRASVVDRSLFELKAHVSESRERFLKWAYVQLPAPILGEIHDQTVAKLAVRKT</sequence>
<feature type="domain" description="F-box" evidence="2">
    <location>
        <begin position="64"/>
        <end position="112"/>
    </location>
</feature>
<dbReference type="Proteomes" id="UP000054558">
    <property type="component" value="Unassembled WGS sequence"/>
</dbReference>
<feature type="region of interest" description="Disordered" evidence="1">
    <location>
        <begin position="24"/>
        <end position="43"/>
    </location>
</feature>
<dbReference type="Pfam" id="PF01369">
    <property type="entry name" value="Sec7"/>
    <property type="match status" value="1"/>
</dbReference>
<dbReference type="Gene3D" id="1.10.220.20">
    <property type="match status" value="1"/>
</dbReference>
<dbReference type="EMBL" id="DF236968">
    <property type="protein sequence ID" value="GAQ78795.1"/>
    <property type="molecule type" value="Genomic_DNA"/>
</dbReference>
<protein>
    <recommendedName>
        <fullName evidence="6">F-box domain-containing protein</fullName>
    </recommendedName>
</protein>
<evidence type="ECO:0000259" key="3">
    <source>
        <dbReference type="PROSITE" id="PS50190"/>
    </source>
</evidence>
<dbReference type="PANTHER" id="PTHR10663">
    <property type="entry name" value="GUANYL-NUCLEOTIDE EXCHANGE FACTOR"/>
    <property type="match status" value="1"/>
</dbReference>
<dbReference type="CDD" id="cd09917">
    <property type="entry name" value="F-box_SF"/>
    <property type="match status" value="1"/>
</dbReference>
<dbReference type="InterPro" id="IPR036047">
    <property type="entry name" value="F-box-like_dom_sf"/>
</dbReference>
<dbReference type="STRING" id="105231.A0A1Y1HJS4"/>
<dbReference type="OrthoDB" id="1716413at2759"/>
<dbReference type="SUPFAM" id="SSF81383">
    <property type="entry name" value="F-box domain"/>
    <property type="match status" value="1"/>
</dbReference>
<feature type="domain" description="SEC7" evidence="3">
    <location>
        <begin position="108"/>
        <end position="289"/>
    </location>
</feature>
<evidence type="ECO:0000259" key="2">
    <source>
        <dbReference type="PROSITE" id="PS50181"/>
    </source>
</evidence>
<organism evidence="4 5">
    <name type="scientific">Klebsormidium nitens</name>
    <name type="common">Green alga</name>
    <name type="synonym">Ulothrix nitens</name>
    <dbReference type="NCBI Taxonomy" id="105231"/>
    <lineage>
        <taxon>Eukaryota</taxon>
        <taxon>Viridiplantae</taxon>
        <taxon>Streptophyta</taxon>
        <taxon>Klebsormidiophyceae</taxon>
        <taxon>Klebsormidiales</taxon>
        <taxon>Klebsormidiaceae</taxon>
        <taxon>Klebsormidium</taxon>
    </lineage>
</organism>
<dbReference type="InterPro" id="IPR035999">
    <property type="entry name" value="Sec7_dom_sf"/>
</dbReference>
<reference evidence="4 5" key="1">
    <citation type="journal article" date="2014" name="Nat. Commun.">
        <title>Klebsormidium flaccidum genome reveals primary factors for plant terrestrial adaptation.</title>
        <authorList>
            <person name="Hori K."/>
            <person name="Maruyama F."/>
            <person name="Fujisawa T."/>
            <person name="Togashi T."/>
            <person name="Yamamoto N."/>
            <person name="Seo M."/>
            <person name="Sato S."/>
            <person name="Yamada T."/>
            <person name="Mori H."/>
            <person name="Tajima N."/>
            <person name="Moriyama T."/>
            <person name="Ikeuchi M."/>
            <person name="Watanabe M."/>
            <person name="Wada H."/>
            <person name="Kobayashi K."/>
            <person name="Saito M."/>
            <person name="Masuda T."/>
            <person name="Sasaki-Sekimoto Y."/>
            <person name="Mashiguchi K."/>
            <person name="Awai K."/>
            <person name="Shimojima M."/>
            <person name="Masuda S."/>
            <person name="Iwai M."/>
            <person name="Nobusawa T."/>
            <person name="Narise T."/>
            <person name="Kondo S."/>
            <person name="Saito H."/>
            <person name="Sato R."/>
            <person name="Murakawa M."/>
            <person name="Ihara Y."/>
            <person name="Oshima-Yamada Y."/>
            <person name="Ohtaka K."/>
            <person name="Satoh M."/>
            <person name="Sonobe K."/>
            <person name="Ishii M."/>
            <person name="Ohtani R."/>
            <person name="Kanamori-Sato M."/>
            <person name="Honoki R."/>
            <person name="Miyazaki D."/>
            <person name="Mochizuki H."/>
            <person name="Umetsu J."/>
            <person name="Higashi K."/>
            <person name="Shibata D."/>
            <person name="Kamiya Y."/>
            <person name="Sato N."/>
            <person name="Nakamura Y."/>
            <person name="Tabata S."/>
            <person name="Ida S."/>
            <person name="Kurokawa K."/>
            <person name="Ohta H."/>
        </authorList>
    </citation>
    <scope>NUCLEOTIDE SEQUENCE [LARGE SCALE GENOMIC DNA]</scope>
    <source>
        <strain evidence="4 5">NIES-2285</strain>
    </source>
</reference>
<evidence type="ECO:0000313" key="4">
    <source>
        <dbReference type="EMBL" id="GAQ78795.1"/>
    </source>
</evidence>